<dbReference type="Proteomes" id="UP000248856">
    <property type="component" value="Unassembled WGS sequence"/>
</dbReference>
<sequence>MMADSKAAFRAVISMPTRPSPRHWCTVPAAEGMVILPSGVLARIGAVRV</sequence>
<dbReference type="EMBL" id="QLTA01000009">
    <property type="protein sequence ID" value="RAR84848.1"/>
    <property type="molecule type" value="Genomic_DNA"/>
</dbReference>
<keyword evidence="2" id="KW-1185">Reference proteome</keyword>
<gene>
    <name evidence="1" type="ORF">AX018_100980</name>
</gene>
<reference evidence="1 2" key="1">
    <citation type="submission" date="2018-06" db="EMBL/GenBank/DDBJ databases">
        <title>Genomic Encyclopedia of Archaeal and Bacterial Type Strains, Phase II (KMG-II): from individual species to whole genera.</title>
        <authorList>
            <person name="Goeker M."/>
        </authorList>
    </citation>
    <scope>NUCLEOTIDE SEQUENCE [LARGE SCALE GENOMIC DNA]</scope>
    <source>
        <strain evidence="1 2">CFPB 3232</strain>
    </source>
</reference>
<evidence type="ECO:0000313" key="1">
    <source>
        <dbReference type="EMBL" id="RAR84848.1"/>
    </source>
</evidence>
<evidence type="ECO:0000313" key="2">
    <source>
        <dbReference type="Proteomes" id="UP000248856"/>
    </source>
</evidence>
<organism evidence="1 2">
    <name type="scientific">Paracidovorax anthurii</name>
    <dbReference type="NCBI Taxonomy" id="78229"/>
    <lineage>
        <taxon>Bacteria</taxon>
        <taxon>Pseudomonadati</taxon>
        <taxon>Pseudomonadota</taxon>
        <taxon>Betaproteobacteria</taxon>
        <taxon>Burkholderiales</taxon>
        <taxon>Comamonadaceae</taxon>
        <taxon>Paracidovorax</taxon>
    </lineage>
</organism>
<dbReference type="RefSeq" id="WP_170146198.1">
    <property type="nucleotide sequence ID" value="NZ_CBCSGC010000059.1"/>
</dbReference>
<comment type="caution">
    <text evidence="1">The sequence shown here is derived from an EMBL/GenBank/DDBJ whole genome shotgun (WGS) entry which is preliminary data.</text>
</comment>
<accession>A0A328ZFB8</accession>
<protein>
    <submittedName>
        <fullName evidence="1">Uncharacterized protein</fullName>
    </submittedName>
</protein>
<dbReference type="AlphaFoldDB" id="A0A328ZFB8"/>
<name>A0A328ZFB8_9BURK</name>
<proteinExistence type="predicted"/>